<name>A0ACC3DQC0_9PEZI</name>
<comment type="caution">
    <text evidence="1">The sequence shown here is derived from an EMBL/GenBank/DDBJ whole genome shotgun (WGS) entry which is preliminary data.</text>
</comment>
<dbReference type="Proteomes" id="UP001186974">
    <property type="component" value="Unassembled WGS sequence"/>
</dbReference>
<protein>
    <submittedName>
        <fullName evidence="1">Uncharacterized protein</fullName>
    </submittedName>
</protein>
<gene>
    <name evidence="1" type="ORF">LTS18_006275</name>
</gene>
<accession>A0ACC3DQC0</accession>
<keyword evidence="2" id="KW-1185">Reference proteome</keyword>
<proteinExistence type="predicted"/>
<dbReference type="EMBL" id="JAWDJW010001510">
    <property type="protein sequence ID" value="KAK3078924.1"/>
    <property type="molecule type" value="Genomic_DNA"/>
</dbReference>
<reference evidence="1" key="1">
    <citation type="submission" date="2024-09" db="EMBL/GenBank/DDBJ databases">
        <title>Black Yeasts Isolated from many extreme environments.</title>
        <authorList>
            <person name="Coleine C."/>
            <person name="Stajich J.E."/>
            <person name="Selbmann L."/>
        </authorList>
    </citation>
    <scope>NUCLEOTIDE SEQUENCE</scope>
    <source>
        <strain evidence="1">CCFEE 5737</strain>
    </source>
</reference>
<organism evidence="1 2">
    <name type="scientific">Coniosporium uncinatum</name>
    <dbReference type="NCBI Taxonomy" id="93489"/>
    <lineage>
        <taxon>Eukaryota</taxon>
        <taxon>Fungi</taxon>
        <taxon>Dikarya</taxon>
        <taxon>Ascomycota</taxon>
        <taxon>Pezizomycotina</taxon>
        <taxon>Dothideomycetes</taxon>
        <taxon>Dothideomycetes incertae sedis</taxon>
        <taxon>Coniosporium</taxon>
    </lineage>
</organism>
<evidence type="ECO:0000313" key="2">
    <source>
        <dbReference type="Proteomes" id="UP001186974"/>
    </source>
</evidence>
<sequence>MTSAAPYYQLGGATYDDGSMFDADEHHFNLQGPVQSHGLIYGDNYTTQGHINELLAAALTTDGHQPAPSEHVDDPSRGPSSTTISQSLPQVETQPIRKRQRTSDADTPIPPQVERSASIHPLPKRSRTTTNTNERNAEVDRPALGVSSRLLADARTAGIHSAAALFRRQSESKAKKYTRPPMSKLYASLNLSPENFLHLQSAAKAYMLDPDHPERRDCVGNRGKGDTDIVKLRLFNCVRDFLTDGVGERFFGQASAAYQERGADFGDEGEMPKEKYEWPRDATKIVTLVVPLMRRMVTNERQRQYAVETRKGGAAKKGKSEDRESGVEYADHALDPTLAVQYERNLAISIYVTSDNKMLLEPIDVPDHISLEQVQRRLQNSLSSREESQKPNGFAQTDDAEEVEQPNAAASAFTRSASASVDPEVAATAAAALNAVNQRNGHLSHAMSQMVFITKAHSVNGLLVVEDEAHWQALKKEAANTVWMDYRLKIVAEPR</sequence>
<evidence type="ECO:0000313" key="1">
    <source>
        <dbReference type="EMBL" id="KAK3078924.1"/>
    </source>
</evidence>